<evidence type="ECO:0000313" key="2">
    <source>
        <dbReference type="EMBL" id="PRQ23720.1"/>
    </source>
</evidence>
<dbReference type="AlphaFoldDB" id="A0A2P6PP65"/>
<protein>
    <submittedName>
        <fullName evidence="2">Uncharacterized protein</fullName>
    </submittedName>
</protein>
<organism evidence="2 3">
    <name type="scientific">Rosa chinensis</name>
    <name type="common">China rose</name>
    <dbReference type="NCBI Taxonomy" id="74649"/>
    <lineage>
        <taxon>Eukaryota</taxon>
        <taxon>Viridiplantae</taxon>
        <taxon>Streptophyta</taxon>
        <taxon>Embryophyta</taxon>
        <taxon>Tracheophyta</taxon>
        <taxon>Spermatophyta</taxon>
        <taxon>Magnoliopsida</taxon>
        <taxon>eudicotyledons</taxon>
        <taxon>Gunneridae</taxon>
        <taxon>Pentapetalae</taxon>
        <taxon>rosids</taxon>
        <taxon>fabids</taxon>
        <taxon>Rosales</taxon>
        <taxon>Rosaceae</taxon>
        <taxon>Rosoideae</taxon>
        <taxon>Rosoideae incertae sedis</taxon>
        <taxon>Rosa</taxon>
    </lineage>
</organism>
<evidence type="ECO:0000313" key="3">
    <source>
        <dbReference type="Proteomes" id="UP000238479"/>
    </source>
</evidence>
<accession>A0A2P6PP65</accession>
<proteinExistence type="predicted"/>
<reference evidence="2 3" key="1">
    <citation type="journal article" date="2018" name="Nat. Genet.">
        <title>The Rosa genome provides new insights in the design of modern roses.</title>
        <authorList>
            <person name="Bendahmane M."/>
        </authorList>
    </citation>
    <scope>NUCLEOTIDE SEQUENCE [LARGE SCALE GENOMIC DNA]</scope>
    <source>
        <strain evidence="3">cv. Old Blush</strain>
    </source>
</reference>
<dbReference type="Gramene" id="PRQ23720">
    <property type="protein sequence ID" value="PRQ23720"/>
    <property type="gene ID" value="RchiOBHm_Chr6g0264471"/>
</dbReference>
<comment type="caution">
    <text evidence="2">The sequence shown here is derived from an EMBL/GenBank/DDBJ whole genome shotgun (WGS) entry which is preliminary data.</text>
</comment>
<feature type="region of interest" description="Disordered" evidence="1">
    <location>
        <begin position="21"/>
        <end position="41"/>
    </location>
</feature>
<dbReference type="Proteomes" id="UP000238479">
    <property type="component" value="Chromosome 6"/>
</dbReference>
<name>A0A2P6PP65_ROSCH</name>
<keyword evidence="3" id="KW-1185">Reference proteome</keyword>
<sequence>MVALALKHDVFEHRLVAPKERCGGVDEASTRGTKGKVRRGG</sequence>
<gene>
    <name evidence="2" type="ORF">RchiOBHm_Chr6g0264471</name>
</gene>
<dbReference type="EMBL" id="PDCK01000044">
    <property type="protein sequence ID" value="PRQ23720.1"/>
    <property type="molecule type" value="Genomic_DNA"/>
</dbReference>
<evidence type="ECO:0000256" key="1">
    <source>
        <dbReference type="SAM" id="MobiDB-lite"/>
    </source>
</evidence>